<sequence length="224" mass="24843">MADLPANPMSVELTVSHRLLWWQTMSDDDLPEHWHVSADVWDLDVCPPGSRHVADIELAVADLDSERNLLDSIELGEWALEFIAETILDLADGTLVPELDEKIGAGPPRMVIVRWFELAEAWRGHGLAAPFIAAALERFSSNARLAVCRISPGDFSSRGQDRISAELTCLRLGSLLERIGFFQWNGVYVVDLQNQELTDASLGPLERWGPYSDGHPGHVPRPGD</sequence>
<evidence type="ECO:0000313" key="1">
    <source>
        <dbReference type="EMBL" id="SDU63589.1"/>
    </source>
</evidence>
<gene>
    <name evidence="1" type="ORF">SAMN04488563_3416</name>
</gene>
<name>A0A1H2K4F3_9ACTN</name>
<evidence type="ECO:0000313" key="2">
    <source>
        <dbReference type="Proteomes" id="UP000182977"/>
    </source>
</evidence>
<dbReference type="AlphaFoldDB" id="A0A1H2K4F3"/>
<proteinExistence type="predicted"/>
<keyword evidence="2" id="KW-1185">Reference proteome</keyword>
<accession>A0A1H2K4F3</accession>
<organism evidence="1 2">
    <name type="scientific">Jiangella alkaliphila</name>
    <dbReference type="NCBI Taxonomy" id="419479"/>
    <lineage>
        <taxon>Bacteria</taxon>
        <taxon>Bacillati</taxon>
        <taxon>Actinomycetota</taxon>
        <taxon>Actinomycetes</taxon>
        <taxon>Jiangellales</taxon>
        <taxon>Jiangellaceae</taxon>
        <taxon>Jiangella</taxon>
    </lineage>
</organism>
<dbReference type="EMBL" id="LT629791">
    <property type="protein sequence ID" value="SDU63589.1"/>
    <property type="molecule type" value="Genomic_DNA"/>
</dbReference>
<dbReference type="Proteomes" id="UP000182977">
    <property type="component" value="Chromosome I"/>
</dbReference>
<reference evidence="2" key="1">
    <citation type="submission" date="2016-10" db="EMBL/GenBank/DDBJ databases">
        <authorList>
            <person name="Varghese N."/>
            <person name="Submissions S."/>
        </authorList>
    </citation>
    <scope>NUCLEOTIDE SEQUENCE [LARGE SCALE GENOMIC DNA]</scope>
    <source>
        <strain evidence="2">DSM 45079</strain>
    </source>
</reference>
<protein>
    <submittedName>
        <fullName evidence="1">Uncharacterized protein</fullName>
    </submittedName>
</protein>